<dbReference type="GO" id="GO:0016787">
    <property type="term" value="F:hydrolase activity"/>
    <property type="evidence" value="ECO:0007669"/>
    <property type="project" value="UniProtKB-KW"/>
</dbReference>
<proteinExistence type="predicted"/>
<evidence type="ECO:0000313" key="1">
    <source>
        <dbReference type="EMBL" id="AGK87040.1"/>
    </source>
</evidence>
<dbReference type="Proteomes" id="UP000013564">
    <property type="component" value="Segment"/>
</dbReference>
<dbReference type="OrthoDB" id="10506at10239"/>
<evidence type="ECO:0000313" key="2">
    <source>
        <dbReference type="Proteomes" id="UP000013564"/>
    </source>
</evidence>
<keyword evidence="2" id="KW-1185">Reference proteome</keyword>
<organism evidence="1 2">
    <name type="scientific">Pseudoalteromonas phage RIO-1</name>
    <dbReference type="NCBI Taxonomy" id="1316739"/>
    <lineage>
        <taxon>Viruses</taxon>
        <taxon>Duplodnaviria</taxon>
        <taxon>Heunggongvirae</taxon>
        <taxon>Uroviricota</taxon>
        <taxon>Caudoviricetes</taxon>
        <taxon>Zobellviridae</taxon>
        <taxon>Melvirus</taxon>
        <taxon>Melvirus orientalis</taxon>
    </lineage>
</organism>
<name>R4JMZ3_9CAUD</name>
<sequence>MLSTSNAHDNSRIRVSIVKITDWHYDRNTIEGSDNIHQYHKLIQECGELSDNLIKNKDRRDDYGDIMTVLIGMMERDGYTVQECLEKAYEDIKDRKGTMINNVFVKEADSVQD</sequence>
<dbReference type="EMBL" id="KC751414">
    <property type="protein sequence ID" value="AGK87040.1"/>
    <property type="molecule type" value="Genomic_DNA"/>
</dbReference>
<dbReference type="RefSeq" id="YP_008051096.1">
    <property type="nucleotide sequence ID" value="NC_021300.1"/>
</dbReference>
<gene>
    <name evidence="1" type="ORF">RIO-1_26</name>
</gene>
<keyword evidence="1" id="KW-0378">Hydrolase</keyword>
<dbReference type="GeneID" id="16207407"/>
<dbReference type="SUPFAM" id="SSF101386">
    <property type="entry name" value="all-alpha NTP pyrophosphatases"/>
    <property type="match status" value="1"/>
</dbReference>
<dbReference type="KEGG" id="vg:16207407"/>
<reference evidence="1 2" key="1">
    <citation type="journal article" date="2013" name="J. Virol.">
        <title>Morphology, Physiological Characteristics, and Complete Sequence of Marine Bacteriophage RIO-1 Infecting Pseudoalteromonas marina.</title>
        <authorList>
            <person name="Hardies S.C."/>
            <person name="Hwang Y.J."/>
            <person name="Hwang C.Y."/>
            <person name="Jang G.I."/>
            <person name="Cho B.C."/>
        </authorList>
    </citation>
    <scope>NUCLEOTIDE SEQUENCE [LARGE SCALE GENOMIC DNA]</scope>
</reference>
<protein>
    <submittedName>
        <fullName evidence="1">MazG ppGpp pyrophosphohydrolase</fullName>
    </submittedName>
</protein>
<accession>R4JMZ3</accession>